<evidence type="ECO:0000313" key="2">
    <source>
        <dbReference type="Proteomes" id="UP000824469"/>
    </source>
</evidence>
<keyword evidence="2" id="KW-1185">Reference proteome</keyword>
<proteinExistence type="predicted"/>
<feature type="non-terminal residue" evidence="1">
    <location>
        <position position="1"/>
    </location>
</feature>
<accession>A0AA38L0V3</accession>
<dbReference type="EMBL" id="JAHRHJ020000007">
    <property type="protein sequence ID" value="KAH9307985.1"/>
    <property type="molecule type" value="Genomic_DNA"/>
</dbReference>
<sequence length="158" mass="18517">QRRWDVIKQPIRPDAPDSEFLCFWKLTGYDGNVVLAYSKELRLWKLNEYGEDTYSWSELPPFPRSMYEEVISSGNIANNVGSLRRLEWKRNGHLERRVPPRIIANSCGYVFVHLHKNKLAVFNAQGELIESIQGPPLRIFEQSEPRPFAYEINNVLWP</sequence>
<dbReference type="OMA" id="YSEHIHY"/>
<evidence type="ECO:0000313" key="1">
    <source>
        <dbReference type="EMBL" id="KAH9307985.1"/>
    </source>
</evidence>
<organism evidence="1 2">
    <name type="scientific">Taxus chinensis</name>
    <name type="common">Chinese yew</name>
    <name type="synonym">Taxus wallichiana var. chinensis</name>
    <dbReference type="NCBI Taxonomy" id="29808"/>
    <lineage>
        <taxon>Eukaryota</taxon>
        <taxon>Viridiplantae</taxon>
        <taxon>Streptophyta</taxon>
        <taxon>Embryophyta</taxon>
        <taxon>Tracheophyta</taxon>
        <taxon>Spermatophyta</taxon>
        <taxon>Pinopsida</taxon>
        <taxon>Pinidae</taxon>
        <taxon>Conifers II</taxon>
        <taxon>Cupressales</taxon>
        <taxon>Taxaceae</taxon>
        <taxon>Taxus</taxon>
    </lineage>
</organism>
<gene>
    <name evidence="1" type="ORF">KI387_035896</name>
</gene>
<dbReference type="Proteomes" id="UP000824469">
    <property type="component" value="Unassembled WGS sequence"/>
</dbReference>
<reference evidence="1 2" key="1">
    <citation type="journal article" date="2021" name="Nat. Plants">
        <title>The Taxus genome provides insights into paclitaxel biosynthesis.</title>
        <authorList>
            <person name="Xiong X."/>
            <person name="Gou J."/>
            <person name="Liao Q."/>
            <person name="Li Y."/>
            <person name="Zhou Q."/>
            <person name="Bi G."/>
            <person name="Li C."/>
            <person name="Du R."/>
            <person name="Wang X."/>
            <person name="Sun T."/>
            <person name="Guo L."/>
            <person name="Liang H."/>
            <person name="Lu P."/>
            <person name="Wu Y."/>
            <person name="Zhang Z."/>
            <person name="Ro D.K."/>
            <person name="Shang Y."/>
            <person name="Huang S."/>
            <person name="Yan J."/>
        </authorList>
    </citation>
    <scope>NUCLEOTIDE SEQUENCE [LARGE SCALE GENOMIC DNA]</scope>
    <source>
        <strain evidence="1">Ta-2019</strain>
    </source>
</reference>
<comment type="caution">
    <text evidence="1">The sequence shown here is derived from an EMBL/GenBank/DDBJ whole genome shotgun (WGS) entry which is preliminary data.</text>
</comment>
<name>A0AA38L0V3_TAXCH</name>
<dbReference type="AlphaFoldDB" id="A0AA38L0V3"/>
<protein>
    <submittedName>
        <fullName evidence="1">Uncharacterized protein</fullName>
    </submittedName>
</protein>